<evidence type="ECO:0000313" key="3">
    <source>
        <dbReference type="Proteomes" id="UP000515377"/>
    </source>
</evidence>
<gene>
    <name evidence="2" type="ORF">H3V42_00170</name>
</gene>
<dbReference type="AlphaFoldDB" id="A0A9X7U996"/>
<feature type="region of interest" description="Disordered" evidence="1">
    <location>
        <begin position="714"/>
        <end position="773"/>
    </location>
</feature>
<evidence type="ECO:0000313" key="2">
    <source>
        <dbReference type="EMBL" id="QNG46138.1"/>
    </source>
</evidence>
<reference evidence="2 3" key="1">
    <citation type="submission" date="2020-07" db="EMBL/GenBank/DDBJ databases">
        <title>Whole genome sequence of Sphingobium yanoikuyae A3.</title>
        <authorList>
            <person name="Han S.-S."/>
        </authorList>
    </citation>
    <scope>NUCLEOTIDE SEQUENCE [LARGE SCALE GENOMIC DNA]</scope>
    <source>
        <strain evidence="2 3">A3</strain>
    </source>
</reference>
<protein>
    <recommendedName>
        <fullName evidence="4">Portal protein</fullName>
    </recommendedName>
</protein>
<feature type="compositionally biased region" description="Low complexity" evidence="1">
    <location>
        <begin position="731"/>
        <end position="760"/>
    </location>
</feature>
<evidence type="ECO:0008006" key="4">
    <source>
        <dbReference type="Google" id="ProtNLM"/>
    </source>
</evidence>
<dbReference type="EMBL" id="CP060122">
    <property type="protein sequence ID" value="QNG46138.1"/>
    <property type="molecule type" value="Genomic_DNA"/>
</dbReference>
<proteinExistence type="predicted"/>
<dbReference type="Proteomes" id="UP000515377">
    <property type="component" value="Chromosome"/>
</dbReference>
<organism evidence="2 3">
    <name type="scientific">Sphingobium yanoikuyae</name>
    <name type="common">Sphingomonas yanoikuyae</name>
    <dbReference type="NCBI Taxonomy" id="13690"/>
    <lineage>
        <taxon>Bacteria</taxon>
        <taxon>Pseudomonadati</taxon>
        <taxon>Pseudomonadota</taxon>
        <taxon>Alphaproteobacteria</taxon>
        <taxon>Sphingomonadales</taxon>
        <taxon>Sphingomonadaceae</taxon>
        <taxon>Sphingobium</taxon>
    </lineage>
</organism>
<dbReference type="Pfam" id="PF16510">
    <property type="entry name" value="P22_portal"/>
    <property type="match status" value="1"/>
</dbReference>
<accession>A0A9X7U996</accession>
<evidence type="ECO:0000256" key="1">
    <source>
        <dbReference type="SAM" id="MobiDB-lite"/>
    </source>
</evidence>
<feature type="compositionally biased region" description="Pro residues" evidence="1">
    <location>
        <begin position="764"/>
        <end position="773"/>
    </location>
</feature>
<name>A0A9X7U996_SPHYA</name>
<feature type="compositionally biased region" description="Polar residues" evidence="1">
    <location>
        <begin position="30"/>
        <end position="46"/>
    </location>
</feature>
<sequence>MTVFDDAPQDNSIAFGKVRRENPEERLYPDSTNMLPVQPNRGTSDLDSAHSIALQRKLIGYYQRELERQAVNRAEMVEDEDFYDNEQWTQADKATLRERGQEPLVYNVISTTVNWVLGTEKRSRTDFKVLPRRKAEGKPAERKTQILKYLSDVNRTPFHRSRAFEDTVKVGVGWLEDGVQDEDDGEPIYSRYESWRNMLWDSAATEYDLSDGRYMFRSKWLDYDVGASLFPKRRAHLREACREAGAFGTDWLFGDDAMDSLEDAIAEGTLENLAMNRDRFRAIECWFRLPVQVQSLRGGDFRGEVFDADYAPHQRQLNEGLATLINRTMMRMHVAIMTENALLYVGPSPYRHNRFPFTPIWCYRRGRDNMPYGMVRGMKDIQRDINKRATKALHILSTNKTIMEEGAVPDLDEFAEEVARPDAIIVKKQGKELVINAERELAPAHLDLMSRSIVMIQQQSGVTDENLGRRTNASSGIAIGRRQEQGAMATAGIFDNLRFAAQVQGEKQLSTVEQYMTEEKAFRITNMRGTPEYVTVNDGMPENDIIAAKADYVISEQDWRASVRQAQVDELLALLSQLAPVNPQVALVMLDLVVEGMDVPQRDELVRRIRSITGMRDPDAEEPTPEEIARDQAQQAAQQRQDALTDATIADKQAGAQQKAAQAQKLALEAQKAQTAIASGNVAAIKAAFETALQMLSAPVAVPVADELLHEAGYQSRSEQEEDARIQGVMQGEAEADQAAALQAAQEEQLAQQQAQTAGEPGMDQPPAPMVGA</sequence>
<feature type="region of interest" description="Disordered" evidence="1">
    <location>
        <begin position="22"/>
        <end position="46"/>
    </location>
</feature>
<dbReference type="InterPro" id="IPR032427">
    <property type="entry name" value="P22_portal"/>
</dbReference>